<sequence>MVGLFKDLRYVLFKDFYWAENEVSNGLHLIRLDSNVVRMYEFGIQNGRICHVYWDHIVDLPEEVEVVDVVDDEPCPTTNTVEQCIPQETPRRRSKMAIHKKPTSKKLYVKTANKENKINQSCNETQNPAYPNPSPTTQPMSHSEIPNVNRNMTQQQSEAEVPPPNNSQQEDDDIDSDPDYYQYESKDLHNPMSSDCEDDYDSEQGVWPQGNPTAPFGQVHLELGMEFATMDEFKRSVRKYNIQIGRSIKFSRVEPTKCKAICWDENCPWNIYCSRSNEPRSYQVKTFVDQHVCARRHNNKSADMVWVTEMLEEKIKDQREITCAEAETWFKKEFNVAINYKKIQRAMKKARKNIEGLEREQYAELRDYLNQILLSNPGSTVHLDTTPMPDSLPLFKRVYISFEACKKGFVLGCRPFIGLDGTFLKGFYGGQLLTAIGQYANNQIFSIAYAVVDLETRDNWKWFLEHLHNDLGNYKVHDWNFISDQQKVSYQMNINPVPSREFWDKADGYPPLPPHYKKPIGRLTKKRRRDKNEQRPNSNPHKLKRNYGVTICNYCGQNTGEPISEVNVAQPPSNNSGSSVRVQPMVSSETMNARSSSLKERFQQFMPTPGLTRQPMSGPNASSPSVKYGPATKNVPSAKVVKGGSGAKGVTNTQPIGGKKSASRTGTLAATQI</sequence>
<feature type="region of interest" description="Disordered" evidence="1">
    <location>
        <begin position="610"/>
        <end position="673"/>
    </location>
</feature>
<reference evidence="5 6" key="1">
    <citation type="submission" date="2019-01" db="EMBL/GenBank/DDBJ databases">
        <title>Sequencing of cultivated peanut Arachis hypogaea provides insights into genome evolution and oil improvement.</title>
        <authorList>
            <person name="Chen X."/>
        </authorList>
    </citation>
    <scope>NUCLEOTIDE SEQUENCE [LARGE SCALE GENOMIC DNA]</scope>
    <source>
        <strain evidence="6">cv. Fuhuasheng</strain>
        <tissue evidence="5">Leaves</tissue>
    </source>
</reference>
<dbReference type="InterPro" id="IPR018289">
    <property type="entry name" value="MULE_transposase_dom"/>
</dbReference>
<dbReference type="STRING" id="3818.A0A445DFG6"/>
<keyword evidence="6" id="KW-1185">Reference proteome</keyword>
<dbReference type="Pfam" id="PF10551">
    <property type="entry name" value="MULE"/>
    <property type="match status" value="1"/>
</dbReference>
<dbReference type="PANTHER" id="PTHR31973">
    <property type="entry name" value="POLYPROTEIN, PUTATIVE-RELATED"/>
    <property type="match status" value="1"/>
</dbReference>
<feature type="compositionally biased region" description="Basic residues" evidence="1">
    <location>
        <begin position="515"/>
        <end position="529"/>
    </location>
</feature>
<feature type="compositionally biased region" description="Polar residues" evidence="1">
    <location>
        <begin position="614"/>
        <end position="625"/>
    </location>
</feature>
<gene>
    <name evidence="5" type="ORF">Ahy_A04g019156</name>
</gene>
<evidence type="ECO:0000259" key="2">
    <source>
        <dbReference type="Pfam" id="PF03108"/>
    </source>
</evidence>
<organism evidence="5 6">
    <name type="scientific">Arachis hypogaea</name>
    <name type="common">Peanut</name>
    <dbReference type="NCBI Taxonomy" id="3818"/>
    <lineage>
        <taxon>Eukaryota</taxon>
        <taxon>Viridiplantae</taxon>
        <taxon>Streptophyta</taxon>
        <taxon>Embryophyta</taxon>
        <taxon>Tracheophyta</taxon>
        <taxon>Spermatophyta</taxon>
        <taxon>Magnoliopsida</taxon>
        <taxon>eudicotyledons</taxon>
        <taxon>Gunneridae</taxon>
        <taxon>Pentapetalae</taxon>
        <taxon>rosids</taxon>
        <taxon>fabids</taxon>
        <taxon>Fabales</taxon>
        <taxon>Fabaceae</taxon>
        <taxon>Papilionoideae</taxon>
        <taxon>50 kb inversion clade</taxon>
        <taxon>dalbergioids sensu lato</taxon>
        <taxon>Dalbergieae</taxon>
        <taxon>Pterocarpus clade</taxon>
        <taxon>Arachis</taxon>
    </lineage>
</organism>
<feature type="compositionally biased region" description="Acidic residues" evidence="1">
    <location>
        <begin position="169"/>
        <end position="178"/>
    </location>
</feature>
<dbReference type="InterPro" id="IPR004332">
    <property type="entry name" value="Transposase_MuDR"/>
</dbReference>
<evidence type="ECO:0008006" key="7">
    <source>
        <dbReference type="Google" id="ProtNLM"/>
    </source>
</evidence>
<feature type="compositionally biased region" description="Polar residues" evidence="1">
    <location>
        <begin position="119"/>
        <end position="129"/>
    </location>
</feature>
<dbReference type="EMBL" id="SDMP01000004">
    <property type="protein sequence ID" value="RYR61906.1"/>
    <property type="molecule type" value="Genomic_DNA"/>
</dbReference>
<feature type="region of interest" description="Disordered" evidence="1">
    <location>
        <begin position="508"/>
        <end position="544"/>
    </location>
</feature>
<feature type="region of interest" description="Disordered" evidence="1">
    <location>
        <begin position="119"/>
        <end position="204"/>
    </location>
</feature>
<feature type="compositionally biased region" description="Polar residues" evidence="1">
    <location>
        <begin position="663"/>
        <end position="673"/>
    </location>
</feature>
<feature type="domain" description="MULE transposase" evidence="3">
    <location>
        <begin position="417"/>
        <end position="486"/>
    </location>
</feature>
<dbReference type="PANTHER" id="PTHR31973:SF187">
    <property type="entry name" value="MUTATOR TRANSPOSASE MUDRA PROTEIN"/>
    <property type="match status" value="1"/>
</dbReference>
<evidence type="ECO:0000313" key="5">
    <source>
        <dbReference type="EMBL" id="RYR61906.1"/>
    </source>
</evidence>
<protein>
    <recommendedName>
        <fullName evidence="7">Transposase MuDR plant domain-containing protein</fullName>
    </recommendedName>
</protein>
<feature type="domain" description="Transposase MuDR plant" evidence="2">
    <location>
        <begin position="219"/>
        <end position="281"/>
    </location>
</feature>
<evidence type="ECO:0000313" key="6">
    <source>
        <dbReference type="Proteomes" id="UP000289738"/>
    </source>
</evidence>
<dbReference type="Proteomes" id="UP000289738">
    <property type="component" value="Chromosome A04"/>
</dbReference>
<dbReference type="Pfam" id="PF26130">
    <property type="entry name" value="PB1-like"/>
    <property type="match status" value="1"/>
</dbReference>
<dbReference type="Pfam" id="PF03108">
    <property type="entry name" value="DBD_Tnp_Mut"/>
    <property type="match status" value="1"/>
</dbReference>
<proteinExistence type="predicted"/>
<evidence type="ECO:0000259" key="3">
    <source>
        <dbReference type="Pfam" id="PF10551"/>
    </source>
</evidence>
<name>A0A445DFG6_ARAHY</name>
<dbReference type="AlphaFoldDB" id="A0A445DFG6"/>
<evidence type="ECO:0000256" key="1">
    <source>
        <dbReference type="SAM" id="MobiDB-lite"/>
    </source>
</evidence>
<evidence type="ECO:0000259" key="4">
    <source>
        <dbReference type="Pfam" id="PF26130"/>
    </source>
</evidence>
<accession>A0A445DFG6</accession>
<feature type="compositionally biased region" description="Polar residues" evidence="1">
    <location>
        <begin position="137"/>
        <end position="158"/>
    </location>
</feature>
<comment type="caution">
    <text evidence="5">The sequence shown here is derived from an EMBL/GenBank/DDBJ whole genome shotgun (WGS) entry which is preliminary data.</text>
</comment>
<dbReference type="InterPro" id="IPR058594">
    <property type="entry name" value="PB1-like_dom_pln"/>
</dbReference>
<feature type="domain" description="PB1-like" evidence="4">
    <location>
        <begin position="2"/>
        <end position="56"/>
    </location>
</feature>